<gene>
    <name evidence="1" type="ORF">DERP_005334</name>
</gene>
<comment type="caution">
    <text evidence="1">The sequence shown here is derived from an EMBL/GenBank/DDBJ whole genome shotgun (WGS) entry which is preliminary data.</text>
</comment>
<organism evidence="1 2">
    <name type="scientific">Dermatophagoides pteronyssinus</name>
    <name type="common">European house dust mite</name>
    <dbReference type="NCBI Taxonomy" id="6956"/>
    <lineage>
        <taxon>Eukaryota</taxon>
        <taxon>Metazoa</taxon>
        <taxon>Ecdysozoa</taxon>
        <taxon>Arthropoda</taxon>
        <taxon>Chelicerata</taxon>
        <taxon>Arachnida</taxon>
        <taxon>Acari</taxon>
        <taxon>Acariformes</taxon>
        <taxon>Sarcoptiformes</taxon>
        <taxon>Astigmata</taxon>
        <taxon>Psoroptidia</taxon>
        <taxon>Analgoidea</taxon>
        <taxon>Pyroglyphidae</taxon>
        <taxon>Dermatophagoidinae</taxon>
        <taxon>Dermatophagoides</taxon>
    </lineage>
</organism>
<evidence type="ECO:0000313" key="1">
    <source>
        <dbReference type="EMBL" id="KAH9423753.1"/>
    </source>
</evidence>
<accession>A0ABQ8JMW4</accession>
<proteinExistence type="predicted"/>
<dbReference type="EMBL" id="NJHN03000031">
    <property type="protein sequence ID" value="KAH9423753.1"/>
    <property type="molecule type" value="Genomic_DNA"/>
</dbReference>
<evidence type="ECO:0000313" key="2">
    <source>
        <dbReference type="Proteomes" id="UP000887458"/>
    </source>
</evidence>
<dbReference type="Proteomes" id="UP000887458">
    <property type="component" value="Unassembled WGS sequence"/>
</dbReference>
<keyword evidence="2" id="KW-1185">Reference proteome</keyword>
<name>A0ABQ8JMW4_DERPT</name>
<reference evidence="1 2" key="2">
    <citation type="journal article" date="2022" name="Mol. Biol. Evol.">
        <title>Comparative Genomics Reveals Insights into the Divergent Evolution of Astigmatic Mites and Household Pest Adaptations.</title>
        <authorList>
            <person name="Xiong Q."/>
            <person name="Wan A.T."/>
            <person name="Liu X."/>
            <person name="Fung C.S."/>
            <person name="Xiao X."/>
            <person name="Malainual N."/>
            <person name="Hou J."/>
            <person name="Wang L."/>
            <person name="Wang M."/>
            <person name="Yang K.Y."/>
            <person name="Cui Y."/>
            <person name="Leung E.L."/>
            <person name="Nong W."/>
            <person name="Shin S.K."/>
            <person name="Au S.W."/>
            <person name="Jeong K.Y."/>
            <person name="Chew F.T."/>
            <person name="Hui J.H."/>
            <person name="Leung T.F."/>
            <person name="Tungtrongchitr A."/>
            <person name="Zhong N."/>
            <person name="Liu Z."/>
            <person name="Tsui S.K."/>
        </authorList>
    </citation>
    <scope>NUCLEOTIDE SEQUENCE [LARGE SCALE GENOMIC DNA]</scope>
    <source>
        <strain evidence="1">Derp</strain>
    </source>
</reference>
<sequence>MLNDYRKKETKKETEIRQQHISYRRIIKDVVVEKEKTGSYPYLIEQKKNYQTNHHRSTYLASSYSPNSI</sequence>
<protein>
    <submittedName>
        <fullName evidence="1">Uncharacterized protein</fullName>
    </submittedName>
</protein>
<reference evidence="1 2" key="1">
    <citation type="journal article" date="2018" name="J. Allergy Clin. Immunol.">
        <title>High-quality assembly of Dermatophagoides pteronyssinus genome and transcriptome reveals a wide range of novel allergens.</title>
        <authorList>
            <person name="Liu X.Y."/>
            <person name="Yang K.Y."/>
            <person name="Wang M.Q."/>
            <person name="Kwok J.S."/>
            <person name="Zeng X."/>
            <person name="Yang Z."/>
            <person name="Xiao X.J."/>
            <person name="Lau C.P."/>
            <person name="Li Y."/>
            <person name="Huang Z.M."/>
            <person name="Ba J.G."/>
            <person name="Yim A.K."/>
            <person name="Ouyang C.Y."/>
            <person name="Ngai S.M."/>
            <person name="Chan T.F."/>
            <person name="Leung E.L."/>
            <person name="Liu L."/>
            <person name="Liu Z.G."/>
            <person name="Tsui S.K."/>
        </authorList>
    </citation>
    <scope>NUCLEOTIDE SEQUENCE [LARGE SCALE GENOMIC DNA]</scope>
    <source>
        <strain evidence="1">Derp</strain>
    </source>
</reference>